<evidence type="ECO:0000313" key="5">
    <source>
        <dbReference type="EMBL" id="KAF5197628.1"/>
    </source>
</evidence>
<dbReference type="Gene3D" id="3.40.50.200">
    <property type="entry name" value="Peptidase S8/S53 domain"/>
    <property type="match status" value="1"/>
</dbReference>
<dbReference type="InterPro" id="IPR000209">
    <property type="entry name" value="Peptidase_S8/S53_dom"/>
</dbReference>
<gene>
    <name evidence="5" type="ORF">FRX31_012785</name>
</gene>
<comment type="similarity">
    <text evidence="1 3">Belongs to the peptidase S8 family.</text>
</comment>
<evidence type="ECO:0000256" key="3">
    <source>
        <dbReference type="PROSITE-ProRule" id="PRU01240"/>
    </source>
</evidence>
<comment type="caution">
    <text evidence="5">The sequence shown here is derived from an EMBL/GenBank/DDBJ whole genome shotgun (WGS) entry which is preliminary data.</text>
</comment>
<sequence length="188" mass="19530">ENYRSSVLSLKAYEHNNGPVNASIDFLSPRDHDGHGSHTASTAAGREVHNASSLGGIASGTASGGAPLARVAMYKVCWPLNGTLENGNSCEDADMLAAIDDAIGDGVNVLSISIGPDELIEYTEDFIAMGALHAVKNNIVVSVAAGNDGPGPATGQTVTLEKLQKNKMYPLVYAGDVVEPHVLAKFRG</sequence>
<dbReference type="Proteomes" id="UP000554482">
    <property type="component" value="Unassembled WGS sequence"/>
</dbReference>
<comment type="caution">
    <text evidence="3">Lacks conserved residue(s) required for the propagation of feature annotation.</text>
</comment>
<dbReference type="InterPro" id="IPR036852">
    <property type="entry name" value="Peptidase_S8/S53_dom_sf"/>
</dbReference>
<keyword evidence="2" id="KW-0732">Signal</keyword>
<organism evidence="5 6">
    <name type="scientific">Thalictrum thalictroides</name>
    <name type="common">Rue-anemone</name>
    <name type="synonym">Anemone thalictroides</name>
    <dbReference type="NCBI Taxonomy" id="46969"/>
    <lineage>
        <taxon>Eukaryota</taxon>
        <taxon>Viridiplantae</taxon>
        <taxon>Streptophyta</taxon>
        <taxon>Embryophyta</taxon>
        <taxon>Tracheophyta</taxon>
        <taxon>Spermatophyta</taxon>
        <taxon>Magnoliopsida</taxon>
        <taxon>Ranunculales</taxon>
        <taxon>Ranunculaceae</taxon>
        <taxon>Thalictroideae</taxon>
        <taxon>Thalictrum</taxon>
    </lineage>
</organism>
<dbReference type="OrthoDB" id="206201at2759"/>
<dbReference type="GO" id="GO:0004252">
    <property type="term" value="F:serine-type endopeptidase activity"/>
    <property type="evidence" value="ECO:0007669"/>
    <property type="project" value="InterPro"/>
</dbReference>
<name>A0A7J6WKY6_THATH</name>
<reference evidence="5 6" key="1">
    <citation type="submission" date="2020-06" db="EMBL/GenBank/DDBJ databases">
        <title>Transcriptomic and genomic resources for Thalictrum thalictroides and T. hernandezii: Facilitating candidate gene discovery in an emerging model plant lineage.</title>
        <authorList>
            <person name="Arias T."/>
            <person name="Riano-Pachon D.M."/>
            <person name="Di Stilio V.S."/>
        </authorList>
    </citation>
    <scope>NUCLEOTIDE SEQUENCE [LARGE SCALE GENOMIC DNA]</scope>
    <source>
        <strain evidence="6">cv. WT478/WT964</strain>
        <tissue evidence="5">Leaves</tissue>
    </source>
</reference>
<dbReference type="AlphaFoldDB" id="A0A7J6WKY6"/>
<protein>
    <submittedName>
        <fullName evidence="5">Subtilisin-like protease SBT5.6</fullName>
    </submittedName>
</protein>
<evidence type="ECO:0000256" key="1">
    <source>
        <dbReference type="ARBA" id="ARBA00011073"/>
    </source>
</evidence>
<proteinExistence type="inferred from homology"/>
<evidence type="ECO:0000259" key="4">
    <source>
        <dbReference type="Pfam" id="PF00082"/>
    </source>
</evidence>
<keyword evidence="5" id="KW-0645">Protease</keyword>
<feature type="domain" description="Peptidase S8/S53" evidence="4">
    <location>
        <begin position="11"/>
        <end position="163"/>
    </location>
</feature>
<keyword evidence="6" id="KW-1185">Reference proteome</keyword>
<dbReference type="EMBL" id="JABWDY010014452">
    <property type="protein sequence ID" value="KAF5197628.1"/>
    <property type="molecule type" value="Genomic_DNA"/>
</dbReference>
<feature type="non-terminal residue" evidence="5">
    <location>
        <position position="1"/>
    </location>
</feature>
<dbReference type="InterPro" id="IPR045051">
    <property type="entry name" value="SBT"/>
</dbReference>
<keyword evidence="5" id="KW-0378">Hydrolase</keyword>
<dbReference type="SUPFAM" id="SSF52743">
    <property type="entry name" value="Subtilisin-like"/>
    <property type="match status" value="1"/>
</dbReference>
<dbReference type="PANTHER" id="PTHR10795">
    <property type="entry name" value="PROPROTEIN CONVERTASE SUBTILISIN/KEXIN"/>
    <property type="match status" value="1"/>
</dbReference>
<evidence type="ECO:0000256" key="2">
    <source>
        <dbReference type="ARBA" id="ARBA00022729"/>
    </source>
</evidence>
<feature type="non-terminal residue" evidence="5">
    <location>
        <position position="188"/>
    </location>
</feature>
<accession>A0A7J6WKY6</accession>
<dbReference type="PROSITE" id="PS51892">
    <property type="entry name" value="SUBTILASE"/>
    <property type="match status" value="1"/>
</dbReference>
<evidence type="ECO:0000313" key="6">
    <source>
        <dbReference type="Proteomes" id="UP000554482"/>
    </source>
</evidence>
<dbReference type="Pfam" id="PF00082">
    <property type="entry name" value="Peptidase_S8"/>
    <property type="match status" value="1"/>
</dbReference>
<dbReference type="GO" id="GO:0006508">
    <property type="term" value="P:proteolysis"/>
    <property type="evidence" value="ECO:0007669"/>
    <property type="project" value="UniProtKB-KW"/>
</dbReference>